<dbReference type="GO" id="GO:0008449">
    <property type="term" value="F:N-acetylglucosamine-6-sulfatase activity"/>
    <property type="evidence" value="ECO:0007669"/>
    <property type="project" value="TreeGrafter"/>
</dbReference>
<feature type="modified residue" description="3-oxoalanine (Cys)" evidence="6">
    <location>
        <position position="96"/>
    </location>
</feature>
<evidence type="ECO:0000313" key="10">
    <source>
        <dbReference type="Proteomes" id="UP001375240"/>
    </source>
</evidence>
<comment type="similarity">
    <text evidence="1 5">Belongs to the sulfatase family.</text>
</comment>
<evidence type="ECO:0000256" key="7">
    <source>
        <dbReference type="SAM" id="SignalP"/>
    </source>
</evidence>
<dbReference type="AlphaFoldDB" id="A0AAV9UCR3"/>
<proteinExistence type="inferred from homology"/>
<dbReference type="Proteomes" id="UP001375240">
    <property type="component" value="Unassembled WGS sequence"/>
</dbReference>
<dbReference type="GO" id="GO:0018958">
    <property type="term" value="P:phenol-containing compound metabolic process"/>
    <property type="evidence" value="ECO:0007669"/>
    <property type="project" value="InterPro"/>
</dbReference>
<dbReference type="SUPFAM" id="SSF53649">
    <property type="entry name" value="Alkaline phosphatase-like"/>
    <property type="match status" value="1"/>
</dbReference>
<dbReference type="PROSITE" id="PS00523">
    <property type="entry name" value="SULFATASE_1"/>
    <property type="match status" value="1"/>
</dbReference>
<keyword evidence="3 5" id="KW-0378">Hydrolase</keyword>
<evidence type="ECO:0000256" key="3">
    <source>
        <dbReference type="ARBA" id="ARBA00022801"/>
    </source>
</evidence>
<feature type="signal peptide" evidence="7">
    <location>
        <begin position="1"/>
        <end position="18"/>
    </location>
</feature>
<comment type="PTM">
    <text evidence="6">The conversion to 3-oxoalanine (also known as C-formylglycine, FGly), of a serine or cysteine residue in prokaryotes and of a cysteine residue in eukaryotes, is critical for catalytic activity.</text>
</comment>
<feature type="domain" description="Sulfatase N-terminal" evidence="8">
    <location>
        <begin position="52"/>
        <end position="403"/>
    </location>
</feature>
<dbReference type="InterPro" id="IPR012083">
    <property type="entry name" value="Arylsulfatase"/>
</dbReference>
<dbReference type="PANTHER" id="PTHR43108:SF8">
    <property type="entry name" value="SD21168P"/>
    <property type="match status" value="1"/>
</dbReference>
<reference evidence="9 10" key="1">
    <citation type="submission" date="2019-10" db="EMBL/GenBank/DDBJ databases">
        <authorList>
            <person name="Palmer J.M."/>
        </authorList>
    </citation>
    <scope>NUCLEOTIDE SEQUENCE [LARGE SCALE GENOMIC DNA]</scope>
    <source>
        <strain evidence="9 10">TWF696</strain>
    </source>
</reference>
<dbReference type="EC" id="3.1.6.1" evidence="5"/>
<keyword evidence="10" id="KW-1185">Reference proteome</keyword>
<comment type="caution">
    <text evidence="9">The sequence shown here is derived from an EMBL/GenBank/DDBJ whole genome shotgun (WGS) entry which is preliminary data.</text>
</comment>
<comment type="catalytic activity">
    <reaction evidence="5">
        <text>an aryl sulfate + H2O = a phenol + sulfate + H(+)</text>
        <dbReference type="Rhea" id="RHEA:17261"/>
        <dbReference type="ChEBI" id="CHEBI:15377"/>
        <dbReference type="ChEBI" id="CHEBI:15378"/>
        <dbReference type="ChEBI" id="CHEBI:16189"/>
        <dbReference type="ChEBI" id="CHEBI:33853"/>
        <dbReference type="ChEBI" id="CHEBI:140317"/>
        <dbReference type="EC" id="3.1.6.1"/>
    </reaction>
</comment>
<dbReference type="Gene3D" id="3.40.720.10">
    <property type="entry name" value="Alkaline Phosphatase, subunit A"/>
    <property type="match status" value="1"/>
</dbReference>
<protein>
    <recommendedName>
        <fullName evidence="5">Arylsulfatase</fullName>
        <shortName evidence="5">AS</shortName>
        <ecNumber evidence="5">3.1.6.1</ecNumber>
    </recommendedName>
    <alternativeName>
        <fullName evidence="5">Aryl-sulfate sulphohydrolase</fullName>
    </alternativeName>
</protein>
<evidence type="ECO:0000256" key="6">
    <source>
        <dbReference type="PIRSR" id="PIRSR000972-50"/>
    </source>
</evidence>
<evidence type="ECO:0000256" key="2">
    <source>
        <dbReference type="ARBA" id="ARBA00022729"/>
    </source>
</evidence>
<evidence type="ECO:0000256" key="4">
    <source>
        <dbReference type="ARBA" id="ARBA00023180"/>
    </source>
</evidence>
<evidence type="ECO:0000256" key="5">
    <source>
        <dbReference type="PIRNR" id="PIRNR000972"/>
    </source>
</evidence>
<evidence type="ECO:0000313" key="9">
    <source>
        <dbReference type="EMBL" id="KAK6337848.1"/>
    </source>
</evidence>
<organism evidence="9 10">
    <name type="scientific">Orbilia brochopaga</name>
    <dbReference type="NCBI Taxonomy" id="3140254"/>
    <lineage>
        <taxon>Eukaryota</taxon>
        <taxon>Fungi</taxon>
        <taxon>Dikarya</taxon>
        <taxon>Ascomycota</taxon>
        <taxon>Pezizomycotina</taxon>
        <taxon>Orbiliomycetes</taxon>
        <taxon>Orbiliales</taxon>
        <taxon>Orbiliaceae</taxon>
        <taxon>Orbilia</taxon>
    </lineage>
</organism>
<keyword evidence="4" id="KW-0325">Glycoprotein</keyword>
<gene>
    <name evidence="9" type="ORF">TWF696_001326</name>
</gene>
<accession>A0AAV9UCR3</accession>
<feature type="chain" id="PRO_5043956563" description="Arylsulfatase" evidence="7">
    <location>
        <begin position="19"/>
        <end position="597"/>
    </location>
</feature>
<name>A0AAV9UCR3_9PEZI</name>
<dbReference type="InterPro" id="IPR000917">
    <property type="entry name" value="Sulfatase_N"/>
</dbReference>
<dbReference type="PANTHER" id="PTHR43108">
    <property type="entry name" value="N-ACETYLGLUCOSAMINE-6-SULFATASE FAMILY MEMBER"/>
    <property type="match status" value="1"/>
</dbReference>
<dbReference type="EMBL" id="JAVHNQ010000010">
    <property type="protein sequence ID" value="KAK6337848.1"/>
    <property type="molecule type" value="Genomic_DNA"/>
</dbReference>
<dbReference type="Pfam" id="PF00884">
    <property type="entry name" value="Sulfatase"/>
    <property type="match status" value="1"/>
</dbReference>
<dbReference type="InterPro" id="IPR017850">
    <property type="entry name" value="Alkaline_phosphatase_core_sf"/>
</dbReference>
<sequence length="597" mass="67431">MTILSLRDILWYAGVAAAVPWSDNGPKHLHPDLVAQGPDLKLNTKGAGTQKPNILFILTDDQDIEMNSLDYMPFVQKHLLDQGTLFRNHFVTTALCCPSRVSLWTGRHSHNTNVTDVNPPYGGYPKFISQGFNENFLPVWLQGAGYNTYYTGKLFNAHTTKNYNNPHVKGFTASDFLLDPWTYNYLNPAYQRNHDPPIIYHGQHTLDILIDKAYALLDDAVASEKPFFLAVAPVAPHSNIEGDISSIDEIKNAVLSEPIPLRRHAHLFPDAKVPRTPHFNPDKPSGVNWIAQRPKLNKTLVDHNDYYYRQRIRALQGVDELVDGLFRRLEENDQLDNTYIFYTADNGFHVSQHRLNPGKECGFEDDIRVPLIVRGPGVAAGDISKAVTTHIDLAPTIFGLAGIPPRDDFDGLAIPLEKAQATVKRHEHVNVEYWGFAAEEGSLGGAIYWNNTYKSLRIIGENYNLYYSAWCNNEHQLYDLTTDPYQLRNIYPGYADYEENQTILGASLTRVIHRLDSLLLVLKSCKGVVCVKPWGKLHPDGDVESLPDSLLPTFDPFYEQQQSVSFSRCEQGYILDAEGPQDALSYSRDGAHWSHWV</sequence>
<evidence type="ECO:0000256" key="1">
    <source>
        <dbReference type="ARBA" id="ARBA00008779"/>
    </source>
</evidence>
<evidence type="ECO:0000259" key="8">
    <source>
        <dbReference type="Pfam" id="PF00884"/>
    </source>
</evidence>
<dbReference type="GO" id="GO:0005539">
    <property type="term" value="F:glycosaminoglycan binding"/>
    <property type="evidence" value="ECO:0007669"/>
    <property type="project" value="TreeGrafter"/>
</dbReference>
<dbReference type="GO" id="GO:0004065">
    <property type="term" value="F:arylsulfatase activity"/>
    <property type="evidence" value="ECO:0007669"/>
    <property type="project" value="UniProtKB-UniRule"/>
</dbReference>
<keyword evidence="2 7" id="KW-0732">Signal</keyword>
<dbReference type="InterPro" id="IPR024607">
    <property type="entry name" value="Sulfatase_CS"/>
</dbReference>
<dbReference type="FunFam" id="3.40.720.10:FF:000051">
    <property type="entry name" value="Arylsulfatase"/>
    <property type="match status" value="1"/>
</dbReference>
<dbReference type="CDD" id="cd16147">
    <property type="entry name" value="G6S"/>
    <property type="match status" value="1"/>
</dbReference>
<dbReference type="PIRSF" id="PIRSF000972">
    <property type="entry name" value="Arylsulf_plant"/>
    <property type="match status" value="1"/>
</dbReference>